<dbReference type="AlphaFoldDB" id="A0A9P5LKV4"/>
<name>A0A9P5LKV4_9HYPO</name>
<dbReference type="EMBL" id="JAANBB010000005">
    <property type="protein sequence ID" value="KAF7557449.1"/>
    <property type="molecule type" value="Genomic_DNA"/>
</dbReference>
<evidence type="ECO:0000313" key="2">
    <source>
        <dbReference type="EMBL" id="KAF7557449.1"/>
    </source>
</evidence>
<organism evidence="2 3">
    <name type="scientific">Cylindrodendrum hubeiense</name>
    <dbReference type="NCBI Taxonomy" id="595255"/>
    <lineage>
        <taxon>Eukaryota</taxon>
        <taxon>Fungi</taxon>
        <taxon>Dikarya</taxon>
        <taxon>Ascomycota</taxon>
        <taxon>Pezizomycotina</taxon>
        <taxon>Sordariomycetes</taxon>
        <taxon>Hypocreomycetidae</taxon>
        <taxon>Hypocreales</taxon>
        <taxon>Nectriaceae</taxon>
        <taxon>Cylindrodendrum</taxon>
    </lineage>
</organism>
<feature type="region of interest" description="Disordered" evidence="1">
    <location>
        <begin position="1"/>
        <end position="34"/>
    </location>
</feature>
<reference evidence="2" key="1">
    <citation type="submission" date="2020-03" db="EMBL/GenBank/DDBJ databases">
        <title>Draft Genome Sequence of Cylindrodendrum hubeiense.</title>
        <authorList>
            <person name="Buettner E."/>
            <person name="Kellner H."/>
        </authorList>
    </citation>
    <scope>NUCLEOTIDE SEQUENCE</scope>
    <source>
        <strain evidence="2">IHI 201604</strain>
    </source>
</reference>
<evidence type="ECO:0000256" key="1">
    <source>
        <dbReference type="SAM" id="MobiDB-lite"/>
    </source>
</evidence>
<protein>
    <submittedName>
        <fullName evidence="2">Uncharacterized protein</fullName>
    </submittedName>
</protein>
<accession>A0A9P5LKV4</accession>
<sequence length="150" mass="16955">MGKSKSKKELAPEPVSPMSDGAELTRPGTSGTENLLMTTTRQASEHYSKAQRAEKAYRAKKHATLARANYNETKAHFKDGFSNLWQGIKGIFSVLGSIPYLISEKRENRRRAADMKTRERNLERKRKLEEALAKEEGLEEEGKDKETATK</sequence>
<comment type="caution">
    <text evidence="2">The sequence shown here is derived from an EMBL/GenBank/DDBJ whole genome shotgun (WGS) entry which is preliminary data.</text>
</comment>
<gene>
    <name evidence="2" type="ORF">G7Z17_g652</name>
</gene>
<keyword evidence="3" id="KW-1185">Reference proteome</keyword>
<dbReference type="OrthoDB" id="4771937at2759"/>
<proteinExistence type="predicted"/>
<feature type="region of interest" description="Disordered" evidence="1">
    <location>
        <begin position="106"/>
        <end position="150"/>
    </location>
</feature>
<evidence type="ECO:0000313" key="3">
    <source>
        <dbReference type="Proteomes" id="UP000722485"/>
    </source>
</evidence>
<dbReference type="Proteomes" id="UP000722485">
    <property type="component" value="Unassembled WGS sequence"/>
</dbReference>